<gene>
    <name evidence="1" type="ORF">FF36_00057</name>
</gene>
<dbReference type="EMBL" id="JYFN01000001">
    <property type="protein sequence ID" value="KJE25444.1"/>
    <property type="molecule type" value="Genomic_DNA"/>
</dbReference>
<keyword evidence="2" id="KW-1185">Reference proteome</keyword>
<protein>
    <submittedName>
        <fullName evidence="1">Uncharacterized protein</fullName>
    </submittedName>
</protein>
<name>A0A0D8BN73_9ACTN</name>
<organism evidence="1 2">
    <name type="scientific">Frankia torreyi</name>
    <dbReference type="NCBI Taxonomy" id="1856"/>
    <lineage>
        <taxon>Bacteria</taxon>
        <taxon>Bacillati</taxon>
        <taxon>Actinomycetota</taxon>
        <taxon>Actinomycetes</taxon>
        <taxon>Frankiales</taxon>
        <taxon>Frankiaceae</taxon>
        <taxon>Frankia</taxon>
    </lineage>
</organism>
<reference evidence="1 2" key="2">
    <citation type="journal article" date="2016" name="Genome Announc.">
        <title>Permanent Draft Genome Sequences for Two Variants of Frankia sp. Strain CpI1, the First Frankia Strain Isolated from Root Nodules of Comptonia peregrina.</title>
        <authorList>
            <person name="Oshone R."/>
            <person name="Hurst S.G.IV."/>
            <person name="Abebe-Akele F."/>
            <person name="Simpson S."/>
            <person name="Morris K."/>
            <person name="Thomas W.K."/>
            <person name="Tisa L.S."/>
        </authorList>
    </citation>
    <scope>NUCLEOTIDE SEQUENCE [LARGE SCALE GENOMIC DNA]</scope>
    <source>
        <strain evidence="2">CpI1-S</strain>
    </source>
</reference>
<dbReference type="PATRIC" id="fig|1502723.3.peg.65"/>
<sequence>MTGNERCPSGRIELADLVCLTGESSIHYTDQTIPHERDLAIVELLGKARRGGGLEQLLDLIRPEVEAETLRAFGFRMAALAVRRTDPDLLRLGLLAVALASLRSMDRRDDLGALAPLWRTASLLRLDPSHEFTAAAAELPAAAEFLLGWVDRTPDLQDLVEMGFRESADEDGFRYVRDATVRRRILEEDYARRPRIIRLLSARQRRRWLRENGFD</sequence>
<dbReference type="AlphaFoldDB" id="A0A0D8BN73"/>
<evidence type="ECO:0000313" key="2">
    <source>
        <dbReference type="Proteomes" id="UP000032545"/>
    </source>
</evidence>
<evidence type="ECO:0000313" key="1">
    <source>
        <dbReference type="EMBL" id="KJE25444.1"/>
    </source>
</evidence>
<dbReference type="Proteomes" id="UP000032545">
    <property type="component" value="Unassembled WGS sequence"/>
</dbReference>
<reference evidence="2" key="1">
    <citation type="submission" date="2015-02" db="EMBL/GenBank/DDBJ databases">
        <title>Draft Genome of Frankia sp. CpI1-S.</title>
        <authorList>
            <person name="Oshone R.T."/>
            <person name="Ngom M."/>
            <person name="Ghodhbane-Gtari F."/>
            <person name="Gtari M."/>
            <person name="Morris K."/>
            <person name="Thomas K."/>
            <person name="Sen A."/>
            <person name="Tisa L.S."/>
        </authorList>
    </citation>
    <scope>NUCLEOTIDE SEQUENCE [LARGE SCALE GENOMIC DNA]</scope>
    <source>
        <strain evidence="2">CpI1-S</strain>
    </source>
</reference>
<dbReference type="RefSeq" id="WP_236705696.1">
    <property type="nucleotide sequence ID" value="NZ_JYFN01000001.1"/>
</dbReference>
<comment type="caution">
    <text evidence="1">The sequence shown here is derived from an EMBL/GenBank/DDBJ whole genome shotgun (WGS) entry which is preliminary data.</text>
</comment>
<accession>A0A0D8BN73</accession>
<proteinExistence type="predicted"/>